<comment type="caution">
    <text evidence="2">The sequence shown here is derived from an EMBL/GenBank/DDBJ whole genome shotgun (WGS) entry which is preliminary data.</text>
</comment>
<sequence length="230" mass="26486">MYERDEHGTERRGFSDENRSARKRRYYDDGRDTHGRYGQDYRRRRSRYESWTPGRSDWDDGRRERQDKPHRNGYTGSSRRHQPSPAPMFVGTSPDARLVSPWMGDHTPRSTVGASSWDYASSSPVPIRASGASAKFPRSRYGRASHRLSFSRENPQSFEGEANKKGVAEEHNYEITESMRLEMEYNSDRAWEDGTKMSLAQSKKLSQLTADNAQEDRQLLRTGAVVITSP</sequence>
<gene>
    <name evidence="2" type="ORF">V6N11_054409</name>
</gene>
<accession>A0ABR2S403</accession>
<feature type="compositionally biased region" description="Basic and acidic residues" evidence="1">
    <location>
        <begin position="56"/>
        <end position="70"/>
    </location>
</feature>
<evidence type="ECO:0000256" key="1">
    <source>
        <dbReference type="SAM" id="MobiDB-lite"/>
    </source>
</evidence>
<feature type="compositionally biased region" description="Polar residues" evidence="1">
    <location>
        <begin position="110"/>
        <end position="124"/>
    </location>
</feature>
<protein>
    <submittedName>
        <fullName evidence="2">Uncharacterized protein</fullName>
    </submittedName>
</protein>
<proteinExistence type="predicted"/>
<organism evidence="2 3">
    <name type="scientific">Hibiscus sabdariffa</name>
    <name type="common">roselle</name>
    <dbReference type="NCBI Taxonomy" id="183260"/>
    <lineage>
        <taxon>Eukaryota</taxon>
        <taxon>Viridiplantae</taxon>
        <taxon>Streptophyta</taxon>
        <taxon>Embryophyta</taxon>
        <taxon>Tracheophyta</taxon>
        <taxon>Spermatophyta</taxon>
        <taxon>Magnoliopsida</taxon>
        <taxon>eudicotyledons</taxon>
        <taxon>Gunneridae</taxon>
        <taxon>Pentapetalae</taxon>
        <taxon>rosids</taxon>
        <taxon>malvids</taxon>
        <taxon>Malvales</taxon>
        <taxon>Malvaceae</taxon>
        <taxon>Malvoideae</taxon>
        <taxon>Hibiscus</taxon>
    </lineage>
</organism>
<feature type="compositionally biased region" description="Basic and acidic residues" evidence="1">
    <location>
        <begin position="1"/>
        <end position="41"/>
    </location>
</feature>
<evidence type="ECO:0000313" key="3">
    <source>
        <dbReference type="Proteomes" id="UP001396334"/>
    </source>
</evidence>
<reference evidence="2 3" key="1">
    <citation type="journal article" date="2024" name="G3 (Bethesda)">
        <title>Genome assembly of Hibiscus sabdariffa L. provides insights into metabolisms of medicinal natural products.</title>
        <authorList>
            <person name="Kim T."/>
        </authorList>
    </citation>
    <scope>NUCLEOTIDE SEQUENCE [LARGE SCALE GENOMIC DNA]</scope>
    <source>
        <strain evidence="2">TK-2024</strain>
        <tissue evidence="2">Old leaves</tissue>
    </source>
</reference>
<feature type="region of interest" description="Disordered" evidence="1">
    <location>
        <begin position="110"/>
        <end position="170"/>
    </location>
</feature>
<evidence type="ECO:0000313" key="2">
    <source>
        <dbReference type="EMBL" id="KAK9019903.1"/>
    </source>
</evidence>
<dbReference type="Proteomes" id="UP001396334">
    <property type="component" value="Unassembled WGS sequence"/>
</dbReference>
<feature type="region of interest" description="Disordered" evidence="1">
    <location>
        <begin position="1"/>
        <end position="95"/>
    </location>
</feature>
<dbReference type="EMBL" id="JBBPBN010000017">
    <property type="protein sequence ID" value="KAK9019903.1"/>
    <property type="molecule type" value="Genomic_DNA"/>
</dbReference>
<name>A0ABR2S403_9ROSI</name>
<feature type="compositionally biased region" description="Basic and acidic residues" evidence="1">
    <location>
        <begin position="161"/>
        <end position="170"/>
    </location>
</feature>
<keyword evidence="3" id="KW-1185">Reference proteome</keyword>
<feature type="compositionally biased region" description="Basic residues" evidence="1">
    <location>
        <begin position="137"/>
        <end position="146"/>
    </location>
</feature>